<dbReference type="SUPFAM" id="SSF53067">
    <property type="entry name" value="Actin-like ATPase domain"/>
    <property type="match status" value="2"/>
</dbReference>
<keyword evidence="3 5" id="KW-0472">Membrane</keyword>
<keyword evidence="4 5" id="KW-0131">Cell cycle</keyword>
<dbReference type="PANTHER" id="PTHR32432:SF4">
    <property type="entry name" value="CELL DIVISION PROTEIN FTSA"/>
    <property type="match status" value="1"/>
</dbReference>
<gene>
    <name evidence="5" type="primary">ftsA</name>
    <name evidence="8" type="ORF">A6A03_07125</name>
</gene>
<evidence type="ECO:0000259" key="7">
    <source>
        <dbReference type="SMART" id="SM00842"/>
    </source>
</evidence>
<evidence type="ECO:0000256" key="5">
    <source>
        <dbReference type="HAMAP-Rule" id="MF_02033"/>
    </source>
</evidence>
<name>A0A178MKE7_9CHLR</name>
<comment type="function">
    <text evidence="5 6">Cell division protein that is involved in the assembly of the Z ring. May serve as a membrane anchor for the Z ring.</text>
</comment>
<dbReference type="InterPro" id="IPR043129">
    <property type="entry name" value="ATPase_NBD"/>
</dbReference>
<dbReference type="HAMAP" id="MF_02033">
    <property type="entry name" value="FtsA"/>
    <property type="match status" value="1"/>
</dbReference>
<dbReference type="STRING" id="1707952.A6A03_07125"/>
<feature type="domain" description="SHS2" evidence="7">
    <location>
        <begin position="9"/>
        <end position="196"/>
    </location>
</feature>
<dbReference type="PANTHER" id="PTHR32432">
    <property type="entry name" value="CELL DIVISION PROTEIN FTSA-RELATED"/>
    <property type="match status" value="1"/>
</dbReference>
<comment type="caution">
    <text evidence="8">The sequence shown here is derived from an EMBL/GenBank/DDBJ whole genome shotgun (WGS) entry which is preliminary data.</text>
</comment>
<accession>A0A178MKE7</accession>
<comment type="subunit">
    <text evidence="5">Self-interacts. Interacts with FtsZ.</text>
</comment>
<evidence type="ECO:0000313" key="9">
    <source>
        <dbReference type="Proteomes" id="UP000078287"/>
    </source>
</evidence>
<dbReference type="PIRSF" id="PIRSF003101">
    <property type="entry name" value="FtsA"/>
    <property type="match status" value="1"/>
</dbReference>
<dbReference type="GO" id="GO:0032153">
    <property type="term" value="C:cell division site"/>
    <property type="evidence" value="ECO:0007669"/>
    <property type="project" value="UniProtKB-UniRule"/>
</dbReference>
<evidence type="ECO:0000313" key="8">
    <source>
        <dbReference type="EMBL" id="OAN49069.1"/>
    </source>
</evidence>
<dbReference type="RefSeq" id="WP_066782661.1">
    <property type="nucleotide sequence ID" value="NZ_LWQS01000021.1"/>
</dbReference>
<protein>
    <recommendedName>
        <fullName evidence="5 6">Cell division protein FtsA</fullName>
    </recommendedName>
</protein>
<organism evidence="8 9">
    <name type="scientific">Chloroflexus islandicus</name>
    <dbReference type="NCBI Taxonomy" id="1707952"/>
    <lineage>
        <taxon>Bacteria</taxon>
        <taxon>Bacillati</taxon>
        <taxon>Chloroflexota</taxon>
        <taxon>Chloroflexia</taxon>
        <taxon>Chloroflexales</taxon>
        <taxon>Chloroflexineae</taxon>
        <taxon>Chloroflexaceae</taxon>
        <taxon>Chloroflexus</taxon>
    </lineage>
</organism>
<dbReference type="Gene3D" id="3.30.420.40">
    <property type="match status" value="2"/>
</dbReference>
<evidence type="ECO:0000256" key="3">
    <source>
        <dbReference type="ARBA" id="ARBA00023136"/>
    </source>
</evidence>
<comment type="similarity">
    <text evidence="5 6">Belongs to the FtsA/MreB family.</text>
</comment>
<sequence length="415" mass="44279">MARTMARTIVGIDVGTSKICTIVGQIGDGRRLNILGVGMVPSRGIDKGVVVNIDDAASAIEASIEKAERASGLSINQAFVGIAGRHISSLNSRGVVAVQDPDGISRQDVARAIEAAQAVALPTQREIIHIIPRAYVIDGNDGIRDPIGMSGLRLEVETHIITGEAMAIQNLIRSVERAGVQINDLVLQPLAAAEAVLSDDDKERGVMLINIGGATTDLAIFAQGGVWHTGVIPVGGQHFTNDIVYVLHTPPNTAEYLKLRYGSAIAGNPPAPGDESDLIDAETLTVGEKQQISAYLLKQVLQARAEELIELIVDEARRSGYESMLPAGIVLTGGGAQLSQFDDLLRDDLRLPVRIGIPSGLGGLHDALDSPAYATAVGLLRWGMRYGGRPPEQSSSDDTSSLYERFRRWLRELLP</sequence>
<evidence type="ECO:0000256" key="4">
    <source>
        <dbReference type="ARBA" id="ARBA00023306"/>
    </source>
</evidence>
<dbReference type="NCBIfam" id="TIGR01174">
    <property type="entry name" value="ftsA"/>
    <property type="match status" value="1"/>
</dbReference>
<dbReference type="Proteomes" id="UP000078287">
    <property type="component" value="Unassembled WGS sequence"/>
</dbReference>
<dbReference type="GO" id="GO:0009898">
    <property type="term" value="C:cytoplasmic side of plasma membrane"/>
    <property type="evidence" value="ECO:0007669"/>
    <property type="project" value="UniProtKB-UniRule"/>
</dbReference>
<dbReference type="InterPro" id="IPR050696">
    <property type="entry name" value="FtsA/MreB"/>
</dbReference>
<dbReference type="InterPro" id="IPR003494">
    <property type="entry name" value="SHS2_FtsA"/>
</dbReference>
<evidence type="ECO:0000256" key="6">
    <source>
        <dbReference type="PIRNR" id="PIRNR003101"/>
    </source>
</evidence>
<proteinExistence type="inferred from homology"/>
<keyword evidence="1 5" id="KW-1003">Cell membrane</keyword>
<dbReference type="AlphaFoldDB" id="A0A178MKE7"/>
<dbReference type="OrthoDB" id="9768127at2"/>
<dbReference type="EMBL" id="LWQS01000021">
    <property type="protein sequence ID" value="OAN49069.1"/>
    <property type="molecule type" value="Genomic_DNA"/>
</dbReference>
<dbReference type="InterPro" id="IPR020823">
    <property type="entry name" value="Cell_div_FtsA"/>
</dbReference>
<evidence type="ECO:0000256" key="2">
    <source>
        <dbReference type="ARBA" id="ARBA00022618"/>
    </source>
</evidence>
<evidence type="ECO:0000256" key="1">
    <source>
        <dbReference type="ARBA" id="ARBA00022475"/>
    </source>
</evidence>
<keyword evidence="9" id="KW-1185">Reference proteome</keyword>
<keyword evidence="2 5" id="KW-0132">Cell division</keyword>
<comment type="subcellular location">
    <subcellularLocation>
        <location evidence="5">Cell membrane</location>
        <topology evidence="5">Peripheral membrane protein</topology>
        <orientation evidence="5">Cytoplasmic side</orientation>
    </subcellularLocation>
    <text evidence="5">Localizes to the Z ring in an FtsZ-dependent manner. Targeted to the membrane through a conserved C-terminal amphipathic helix.</text>
</comment>
<reference evidence="8 9" key="1">
    <citation type="submission" date="2016-04" db="EMBL/GenBank/DDBJ databases">
        <title>Chloroflexus islandicus sp. nov., a thermophilic filamentous anoxygenic phototrophic bacterium from geyser Strokkur (Iceland).</title>
        <authorList>
            <person name="Gaisin V.A."/>
            <person name="Kalashnikov A.M."/>
            <person name="Sukhacheva M.V."/>
            <person name="Grouzdev D.S."/>
            <person name="Ivanov T.M."/>
            <person name="Kuznetsov B."/>
            <person name="Gorlenko V.M."/>
        </authorList>
    </citation>
    <scope>NUCLEOTIDE SEQUENCE [LARGE SCALE GENOMIC DNA]</scope>
    <source>
        <strain evidence="9">isl-2</strain>
    </source>
</reference>
<dbReference type="Pfam" id="PF14450">
    <property type="entry name" value="FtsA"/>
    <property type="match status" value="1"/>
</dbReference>
<dbReference type="GO" id="GO:0043093">
    <property type="term" value="P:FtsZ-dependent cytokinesis"/>
    <property type="evidence" value="ECO:0007669"/>
    <property type="project" value="UniProtKB-UniRule"/>
</dbReference>
<dbReference type="CDD" id="cd24048">
    <property type="entry name" value="ASKHA_NBD_FtsA"/>
    <property type="match status" value="1"/>
</dbReference>
<dbReference type="SMART" id="SM00842">
    <property type="entry name" value="FtsA"/>
    <property type="match status" value="1"/>
</dbReference>
<dbReference type="Pfam" id="PF02491">
    <property type="entry name" value="SHS2_FTSA"/>
    <property type="match status" value="1"/>
</dbReference>